<dbReference type="OrthoDB" id="10249612at2759"/>
<keyword evidence="5" id="KW-0479">Metal-binding</keyword>
<dbReference type="InterPro" id="IPR020084">
    <property type="entry name" value="NUDIX_hydrolase_CS"/>
</dbReference>
<dbReference type="InterPro" id="IPR015797">
    <property type="entry name" value="NUDIX_hydrolase-like_dom_sf"/>
</dbReference>
<sequence length="410" mass="44685">MGVIDDKYGPAPYTYYAGSQLNRYSFLRDETEFLTKAYTHPAAQFLVLRQLVPPVTPASKPAPDSILPPRPVFHNLKFVNRSEIETILPHQLPTGNDGEGDNHENQKNVGDLLQPYVLFLGLDEQATGANSMSYKQAHGQPYFAVEYTTLPSIVAATTTNTKETPTNDTPMPKCFADARFDIAPMALRLSAAESAVYAQARMYTDWVSRNRHCAACGARTRTIAGGTKLRCTRADCKTHGTLTNLVFPRTDVSVIAAVLNTEGNQLLLGRGRNWPQTFYSCLAGFLEPGESIEDCVRREVWEEAGLDFGSGGRVVVHSTQPWPYPANIMVGCIAQLPGASGEQQAIHLGNDAELADAKWFSFTEVREALVRAAGRGRSASGATLLLPPPEAIAHILLDAIVNGPVLKTKL</sequence>
<reference evidence="11" key="1">
    <citation type="submission" date="2014-03" db="EMBL/GenBank/DDBJ databases">
        <authorList>
            <person name="Casaregola S."/>
        </authorList>
    </citation>
    <scope>NUCLEOTIDE SEQUENCE [LARGE SCALE GENOMIC DNA]</scope>
    <source>
        <strain evidence="11">CLIB 918</strain>
    </source>
</reference>
<comment type="similarity">
    <text evidence="3">Belongs to the Nudix hydrolase family. NudC subfamily.</text>
</comment>
<protein>
    <recommendedName>
        <fullName evidence="4">NAD(+) diphosphatase</fullName>
        <ecNumber evidence="4">3.6.1.22</ecNumber>
    </recommendedName>
</protein>
<evidence type="ECO:0000313" key="11">
    <source>
        <dbReference type="EMBL" id="CDO55196.1"/>
    </source>
</evidence>
<dbReference type="GO" id="GO:0006742">
    <property type="term" value="P:NADP+ catabolic process"/>
    <property type="evidence" value="ECO:0007669"/>
    <property type="project" value="TreeGrafter"/>
</dbReference>
<dbReference type="STRING" id="1173061.A0A0J9XCJ1"/>
<dbReference type="EC" id="3.6.1.22" evidence="4"/>
<evidence type="ECO:0000313" key="12">
    <source>
        <dbReference type="Proteomes" id="UP000242525"/>
    </source>
</evidence>
<dbReference type="Proteomes" id="UP000242525">
    <property type="component" value="Unassembled WGS sequence"/>
</dbReference>
<dbReference type="GO" id="GO:0005829">
    <property type="term" value="C:cytosol"/>
    <property type="evidence" value="ECO:0007669"/>
    <property type="project" value="TreeGrafter"/>
</dbReference>
<evidence type="ECO:0000256" key="1">
    <source>
        <dbReference type="ARBA" id="ARBA00001946"/>
    </source>
</evidence>
<dbReference type="InterPro" id="IPR000086">
    <property type="entry name" value="NUDIX_hydrolase_dom"/>
</dbReference>
<dbReference type="PANTHER" id="PTHR42904:SF6">
    <property type="entry name" value="NAD-CAPPED RNA HYDROLASE NUDT12"/>
    <property type="match status" value="1"/>
</dbReference>
<comment type="caution">
    <text evidence="11">The sequence shown here is derived from an EMBL/GenBank/DDBJ whole genome shotgun (WGS) entry which is preliminary data.</text>
</comment>
<dbReference type="PANTHER" id="PTHR42904">
    <property type="entry name" value="NUDIX HYDROLASE, NUDC SUBFAMILY"/>
    <property type="match status" value="1"/>
</dbReference>
<evidence type="ECO:0000259" key="10">
    <source>
        <dbReference type="PROSITE" id="PS51462"/>
    </source>
</evidence>
<dbReference type="Gene3D" id="3.90.79.20">
    <property type="match status" value="1"/>
</dbReference>
<comment type="cofactor">
    <cofactor evidence="1">
        <name>Mg(2+)</name>
        <dbReference type="ChEBI" id="CHEBI:18420"/>
    </cofactor>
</comment>
<proteinExistence type="inferred from homology"/>
<dbReference type="EMBL" id="CCBN010000010">
    <property type="protein sequence ID" value="CDO55196.1"/>
    <property type="molecule type" value="Genomic_DNA"/>
</dbReference>
<evidence type="ECO:0000256" key="7">
    <source>
        <dbReference type="ARBA" id="ARBA00022842"/>
    </source>
</evidence>
<dbReference type="InterPro" id="IPR050241">
    <property type="entry name" value="NAD-cap_RNA_hydrolase_NudC"/>
</dbReference>
<evidence type="ECO:0000256" key="8">
    <source>
        <dbReference type="ARBA" id="ARBA00023027"/>
    </source>
</evidence>
<accession>A0A0J9XCJ1</accession>
<keyword evidence="8" id="KW-0520">NAD</keyword>
<dbReference type="Pfam" id="PF00293">
    <property type="entry name" value="NUDIX"/>
    <property type="match status" value="1"/>
</dbReference>
<feature type="domain" description="Nudix hydrolase" evidence="10">
    <location>
        <begin position="249"/>
        <end position="383"/>
    </location>
</feature>
<evidence type="ECO:0000256" key="4">
    <source>
        <dbReference type="ARBA" id="ARBA00012381"/>
    </source>
</evidence>
<keyword evidence="12" id="KW-1185">Reference proteome</keyword>
<dbReference type="PROSITE" id="PS51462">
    <property type="entry name" value="NUDIX"/>
    <property type="match status" value="1"/>
</dbReference>
<comment type="cofactor">
    <cofactor evidence="2">
        <name>Zn(2+)</name>
        <dbReference type="ChEBI" id="CHEBI:29105"/>
    </cofactor>
</comment>
<name>A0A0J9XCJ1_GEOCN</name>
<comment type="catalytic activity">
    <reaction evidence="9">
        <text>a 5'-end NAD(+)-phospho-ribonucleoside in mRNA + H2O = a 5'-end phospho-adenosine-phospho-ribonucleoside in mRNA + beta-nicotinamide D-ribonucleotide + 2 H(+)</text>
        <dbReference type="Rhea" id="RHEA:60876"/>
        <dbReference type="Rhea" id="RHEA-COMP:15698"/>
        <dbReference type="Rhea" id="RHEA-COMP:15719"/>
        <dbReference type="ChEBI" id="CHEBI:14649"/>
        <dbReference type="ChEBI" id="CHEBI:15377"/>
        <dbReference type="ChEBI" id="CHEBI:15378"/>
        <dbReference type="ChEBI" id="CHEBI:144029"/>
        <dbReference type="ChEBI" id="CHEBI:144051"/>
    </reaction>
    <physiologicalReaction direction="left-to-right" evidence="9">
        <dbReference type="Rhea" id="RHEA:60877"/>
    </physiologicalReaction>
</comment>
<dbReference type="GO" id="GO:0019677">
    <property type="term" value="P:NAD+ catabolic process"/>
    <property type="evidence" value="ECO:0007669"/>
    <property type="project" value="TreeGrafter"/>
</dbReference>
<dbReference type="GO" id="GO:0035529">
    <property type="term" value="F:NADH pyrophosphatase activity"/>
    <property type="evidence" value="ECO:0007669"/>
    <property type="project" value="TreeGrafter"/>
</dbReference>
<dbReference type="GO" id="GO:0005777">
    <property type="term" value="C:peroxisome"/>
    <property type="evidence" value="ECO:0007669"/>
    <property type="project" value="TreeGrafter"/>
</dbReference>
<evidence type="ECO:0000256" key="9">
    <source>
        <dbReference type="ARBA" id="ARBA00023679"/>
    </source>
</evidence>
<dbReference type="CDD" id="cd03429">
    <property type="entry name" value="NUDIX_NADH_pyrophosphatase_Nudt13"/>
    <property type="match status" value="1"/>
</dbReference>
<gene>
    <name evidence="11" type="ORF">BN980_GECA10s01407g</name>
</gene>
<dbReference type="InterPro" id="IPR049734">
    <property type="entry name" value="NudC-like_C"/>
</dbReference>
<keyword evidence="6" id="KW-0378">Hydrolase</keyword>
<evidence type="ECO:0000256" key="3">
    <source>
        <dbReference type="ARBA" id="ARBA00009595"/>
    </source>
</evidence>
<keyword evidence="7" id="KW-0460">Magnesium</keyword>
<organism evidence="11 12">
    <name type="scientific">Geotrichum candidum</name>
    <name type="common">Oospora lactis</name>
    <name type="synonym">Dipodascus geotrichum</name>
    <dbReference type="NCBI Taxonomy" id="1173061"/>
    <lineage>
        <taxon>Eukaryota</taxon>
        <taxon>Fungi</taxon>
        <taxon>Dikarya</taxon>
        <taxon>Ascomycota</taxon>
        <taxon>Saccharomycotina</taxon>
        <taxon>Dipodascomycetes</taxon>
        <taxon>Dipodascales</taxon>
        <taxon>Dipodascaceae</taxon>
        <taxon>Geotrichum</taxon>
    </lineage>
</organism>
<dbReference type="GO" id="GO:0046872">
    <property type="term" value="F:metal ion binding"/>
    <property type="evidence" value="ECO:0007669"/>
    <property type="project" value="UniProtKB-KW"/>
</dbReference>
<dbReference type="AlphaFoldDB" id="A0A0J9XCJ1"/>
<dbReference type="PROSITE" id="PS00893">
    <property type="entry name" value="NUDIX_BOX"/>
    <property type="match status" value="1"/>
</dbReference>
<evidence type="ECO:0000256" key="2">
    <source>
        <dbReference type="ARBA" id="ARBA00001947"/>
    </source>
</evidence>
<evidence type="ECO:0000256" key="5">
    <source>
        <dbReference type="ARBA" id="ARBA00022723"/>
    </source>
</evidence>
<dbReference type="SUPFAM" id="SSF55811">
    <property type="entry name" value="Nudix"/>
    <property type="match status" value="1"/>
</dbReference>
<evidence type="ECO:0000256" key="6">
    <source>
        <dbReference type="ARBA" id="ARBA00022801"/>
    </source>
</evidence>
<dbReference type="Gene3D" id="3.90.79.10">
    <property type="entry name" value="Nucleoside Triphosphate Pyrophosphohydrolase"/>
    <property type="match status" value="1"/>
</dbReference>